<reference evidence="1 2" key="1">
    <citation type="journal article" date="2013" name="Nat. Genet.">
        <title>The genome of the hydatid tapeworm Echinococcus granulosus.</title>
        <authorList>
            <person name="Zheng H."/>
            <person name="Zhang W."/>
            <person name="Zhang L."/>
            <person name="Zhang Z."/>
            <person name="Li J."/>
            <person name="Lu G."/>
            <person name="Zhu Y."/>
            <person name="Wang Y."/>
            <person name="Huang Y."/>
            <person name="Liu J."/>
            <person name="Kang H."/>
            <person name="Chen J."/>
            <person name="Wang L."/>
            <person name="Chen A."/>
            <person name="Yu S."/>
            <person name="Gao Z."/>
            <person name="Jin L."/>
            <person name="Gu W."/>
            <person name="Wang Z."/>
            <person name="Zhao L."/>
            <person name="Shi B."/>
            <person name="Wen H."/>
            <person name="Lin R."/>
            <person name="Jones M.K."/>
            <person name="Brejova B."/>
            <person name="Vinar T."/>
            <person name="Zhao G."/>
            <person name="McManus D.P."/>
            <person name="Chen Z."/>
            <person name="Zhou Y."/>
            <person name="Wang S."/>
        </authorList>
    </citation>
    <scope>NUCLEOTIDE SEQUENCE [LARGE SCALE GENOMIC DNA]</scope>
</reference>
<dbReference type="EMBL" id="APAU02000029">
    <property type="protein sequence ID" value="EUB60587.1"/>
    <property type="molecule type" value="Genomic_DNA"/>
</dbReference>
<dbReference type="CTD" id="36340321"/>
<proteinExistence type="predicted"/>
<dbReference type="Proteomes" id="UP000019149">
    <property type="component" value="Unassembled WGS sequence"/>
</dbReference>
<dbReference type="AlphaFoldDB" id="W6UQJ4"/>
<gene>
    <name evidence="1" type="ORF">EGR_04606</name>
</gene>
<protein>
    <submittedName>
        <fullName evidence="1">Uncharacterized protein</fullName>
    </submittedName>
</protein>
<keyword evidence="2" id="KW-1185">Reference proteome</keyword>
<dbReference type="RefSeq" id="XP_024351783.1">
    <property type="nucleotide sequence ID" value="XM_024493855.1"/>
</dbReference>
<comment type="caution">
    <text evidence="1">The sequence shown here is derived from an EMBL/GenBank/DDBJ whole genome shotgun (WGS) entry which is preliminary data.</text>
</comment>
<organism evidence="1 2">
    <name type="scientific">Echinococcus granulosus</name>
    <name type="common">Hydatid tapeworm</name>
    <dbReference type="NCBI Taxonomy" id="6210"/>
    <lineage>
        <taxon>Eukaryota</taxon>
        <taxon>Metazoa</taxon>
        <taxon>Spiralia</taxon>
        <taxon>Lophotrochozoa</taxon>
        <taxon>Platyhelminthes</taxon>
        <taxon>Cestoda</taxon>
        <taxon>Eucestoda</taxon>
        <taxon>Cyclophyllidea</taxon>
        <taxon>Taeniidae</taxon>
        <taxon>Echinococcus</taxon>
        <taxon>Echinococcus granulosus group</taxon>
    </lineage>
</organism>
<evidence type="ECO:0000313" key="1">
    <source>
        <dbReference type="EMBL" id="EUB60587.1"/>
    </source>
</evidence>
<evidence type="ECO:0000313" key="2">
    <source>
        <dbReference type="Proteomes" id="UP000019149"/>
    </source>
</evidence>
<name>W6UQJ4_ECHGR</name>
<dbReference type="KEGG" id="egl:EGR_04606"/>
<accession>W6UQJ4</accession>
<sequence length="246" mass="27464">MPKQSQNSLIYFFAVNDGGQPTADSGTAMQLERNQQCSYTRMGTCEPRFLALNTSTQLSDFKCGISKFTNTPPKSRILLITLSFCGKLCGQACSLLPANEGFHEATTLCRVSTSPVSTCWAPPSHSFLHVDFRHCSEFLATCDHKMNKSTYLVHYRVSAAIYQQSCFINYSQVELHKNNVPNQKNYIGLMVRTTRRGFQPPLRIYLEVGCLAKSTLIGHFISMGPVCLKLASLLICVSIPSHYRKS</sequence>
<dbReference type="GeneID" id="36340321"/>